<organism evidence="1 2">
    <name type="scientific">Delitschia confertaspora ATCC 74209</name>
    <dbReference type="NCBI Taxonomy" id="1513339"/>
    <lineage>
        <taxon>Eukaryota</taxon>
        <taxon>Fungi</taxon>
        <taxon>Dikarya</taxon>
        <taxon>Ascomycota</taxon>
        <taxon>Pezizomycotina</taxon>
        <taxon>Dothideomycetes</taxon>
        <taxon>Pleosporomycetidae</taxon>
        <taxon>Pleosporales</taxon>
        <taxon>Delitschiaceae</taxon>
        <taxon>Delitschia</taxon>
    </lineage>
</organism>
<protein>
    <submittedName>
        <fullName evidence="1">Uncharacterized protein</fullName>
    </submittedName>
</protein>
<dbReference type="AlphaFoldDB" id="A0A9P4JHC0"/>
<sequence>MNTNGPLRDLILPDLVDKSTEEHNYKFTSVCPTATEPVYLDTGMDGNGQIIFLHTNRNIAHVRILEERREDGLHRMIYLCCWTHNWGSSPRQPLIFVLTLTNYISFRNASMVQPPVPTIQVPRFYNGMRSISPLVAKYFDTISNLWLSYELDNFLVKRKAFGHRAGLI</sequence>
<accession>A0A9P4JHC0</accession>
<keyword evidence="2" id="KW-1185">Reference proteome</keyword>
<reference evidence="1" key="1">
    <citation type="journal article" date="2020" name="Stud. Mycol.">
        <title>101 Dothideomycetes genomes: a test case for predicting lifestyles and emergence of pathogens.</title>
        <authorList>
            <person name="Haridas S."/>
            <person name="Albert R."/>
            <person name="Binder M."/>
            <person name="Bloem J."/>
            <person name="Labutti K."/>
            <person name="Salamov A."/>
            <person name="Andreopoulos B."/>
            <person name="Baker S."/>
            <person name="Barry K."/>
            <person name="Bills G."/>
            <person name="Bluhm B."/>
            <person name="Cannon C."/>
            <person name="Castanera R."/>
            <person name="Culley D."/>
            <person name="Daum C."/>
            <person name="Ezra D."/>
            <person name="Gonzalez J."/>
            <person name="Henrissat B."/>
            <person name="Kuo A."/>
            <person name="Liang C."/>
            <person name="Lipzen A."/>
            <person name="Lutzoni F."/>
            <person name="Magnuson J."/>
            <person name="Mondo S."/>
            <person name="Nolan M."/>
            <person name="Ohm R."/>
            <person name="Pangilinan J."/>
            <person name="Park H.-J."/>
            <person name="Ramirez L."/>
            <person name="Alfaro M."/>
            <person name="Sun H."/>
            <person name="Tritt A."/>
            <person name="Yoshinaga Y."/>
            <person name="Zwiers L.-H."/>
            <person name="Turgeon B."/>
            <person name="Goodwin S."/>
            <person name="Spatafora J."/>
            <person name="Crous P."/>
            <person name="Grigoriev I."/>
        </authorList>
    </citation>
    <scope>NUCLEOTIDE SEQUENCE</scope>
    <source>
        <strain evidence="1">ATCC 74209</strain>
    </source>
</reference>
<dbReference type="EMBL" id="ML994267">
    <property type="protein sequence ID" value="KAF2197194.1"/>
    <property type="molecule type" value="Genomic_DNA"/>
</dbReference>
<evidence type="ECO:0000313" key="2">
    <source>
        <dbReference type="Proteomes" id="UP000799536"/>
    </source>
</evidence>
<evidence type="ECO:0000313" key="1">
    <source>
        <dbReference type="EMBL" id="KAF2197194.1"/>
    </source>
</evidence>
<comment type="caution">
    <text evidence="1">The sequence shown here is derived from an EMBL/GenBank/DDBJ whole genome shotgun (WGS) entry which is preliminary data.</text>
</comment>
<proteinExistence type="predicted"/>
<dbReference type="Proteomes" id="UP000799536">
    <property type="component" value="Unassembled WGS sequence"/>
</dbReference>
<name>A0A9P4JHC0_9PLEO</name>
<gene>
    <name evidence="1" type="ORF">GQ43DRAFT_475665</name>
</gene>